<feature type="compositionally biased region" description="Basic residues" evidence="1">
    <location>
        <begin position="1"/>
        <end position="14"/>
    </location>
</feature>
<proteinExistence type="predicted"/>
<accession>X6MK20</accession>
<evidence type="ECO:0000256" key="2">
    <source>
        <dbReference type="SAM" id="Phobius"/>
    </source>
</evidence>
<dbReference type="Proteomes" id="UP000023152">
    <property type="component" value="Unassembled WGS sequence"/>
</dbReference>
<dbReference type="AlphaFoldDB" id="X6MK20"/>
<keyword evidence="2" id="KW-0812">Transmembrane</keyword>
<feature type="compositionally biased region" description="Basic and acidic residues" evidence="1">
    <location>
        <begin position="15"/>
        <end position="24"/>
    </location>
</feature>
<evidence type="ECO:0000313" key="3">
    <source>
        <dbReference type="EMBL" id="ETO14214.1"/>
    </source>
</evidence>
<protein>
    <submittedName>
        <fullName evidence="3">Uncharacterized protein</fullName>
    </submittedName>
</protein>
<organism evidence="3 4">
    <name type="scientific">Reticulomyxa filosa</name>
    <dbReference type="NCBI Taxonomy" id="46433"/>
    <lineage>
        <taxon>Eukaryota</taxon>
        <taxon>Sar</taxon>
        <taxon>Rhizaria</taxon>
        <taxon>Retaria</taxon>
        <taxon>Foraminifera</taxon>
        <taxon>Monothalamids</taxon>
        <taxon>Reticulomyxidae</taxon>
        <taxon>Reticulomyxa</taxon>
    </lineage>
</organism>
<name>X6MK20_RETFI</name>
<dbReference type="EMBL" id="ASPP01020162">
    <property type="protein sequence ID" value="ETO14214.1"/>
    <property type="molecule type" value="Genomic_DNA"/>
</dbReference>
<feature type="region of interest" description="Disordered" evidence="1">
    <location>
        <begin position="1"/>
        <end position="33"/>
    </location>
</feature>
<evidence type="ECO:0000313" key="4">
    <source>
        <dbReference type="Proteomes" id="UP000023152"/>
    </source>
</evidence>
<comment type="caution">
    <text evidence="3">The sequence shown here is derived from an EMBL/GenBank/DDBJ whole genome shotgun (WGS) entry which is preliminary data.</text>
</comment>
<gene>
    <name evidence="3" type="ORF">RFI_23152</name>
</gene>
<sequence>MTKKNKPTIPKKKKEGWMEEKDGGTNETIPETTELVPIADNSKLSTNEENMLHAITTASKEKRKEPEAPDPLARRKTLMKTVIAEKAFKWREKSNKKTDTLSEETEEQEKRGSDIHYNVLVSLFYCIRVLAVVMTLLVGIVAINYAIGQVYILSSHDIFCPRLTKEQVHQRYQSLNLSQGFYFFYIKKK</sequence>
<keyword evidence="2" id="KW-0472">Membrane</keyword>
<feature type="transmembrane region" description="Helical" evidence="2">
    <location>
        <begin position="119"/>
        <end position="147"/>
    </location>
</feature>
<reference evidence="3 4" key="1">
    <citation type="journal article" date="2013" name="Curr. Biol.">
        <title>The Genome of the Foraminiferan Reticulomyxa filosa.</title>
        <authorList>
            <person name="Glockner G."/>
            <person name="Hulsmann N."/>
            <person name="Schleicher M."/>
            <person name="Noegel A.A."/>
            <person name="Eichinger L."/>
            <person name="Gallinger C."/>
            <person name="Pawlowski J."/>
            <person name="Sierra R."/>
            <person name="Euteneuer U."/>
            <person name="Pillet L."/>
            <person name="Moustafa A."/>
            <person name="Platzer M."/>
            <person name="Groth M."/>
            <person name="Szafranski K."/>
            <person name="Schliwa M."/>
        </authorList>
    </citation>
    <scope>NUCLEOTIDE SEQUENCE [LARGE SCALE GENOMIC DNA]</scope>
</reference>
<evidence type="ECO:0000256" key="1">
    <source>
        <dbReference type="SAM" id="MobiDB-lite"/>
    </source>
</evidence>
<keyword evidence="2" id="KW-1133">Transmembrane helix</keyword>
<keyword evidence="4" id="KW-1185">Reference proteome</keyword>